<dbReference type="Pfam" id="PF00069">
    <property type="entry name" value="Pkinase"/>
    <property type="match status" value="1"/>
</dbReference>
<keyword evidence="2" id="KW-0547">Nucleotide-binding</keyword>
<dbReference type="SUPFAM" id="SSF56112">
    <property type="entry name" value="Protein kinase-like (PK-like)"/>
    <property type="match status" value="1"/>
</dbReference>
<keyword evidence="1" id="KW-0808">Transferase</keyword>
<proteinExistence type="predicted"/>
<organism evidence="7 8">
    <name type="scientific">Parafrankia soli</name>
    <dbReference type="NCBI Taxonomy" id="2599596"/>
    <lineage>
        <taxon>Bacteria</taxon>
        <taxon>Bacillati</taxon>
        <taxon>Actinomycetota</taxon>
        <taxon>Actinomycetes</taxon>
        <taxon>Frankiales</taxon>
        <taxon>Frankiaceae</taxon>
        <taxon>Parafrankia</taxon>
    </lineage>
</organism>
<protein>
    <recommendedName>
        <fullName evidence="6">Protein kinase domain-containing protein</fullName>
    </recommendedName>
</protein>
<evidence type="ECO:0000256" key="1">
    <source>
        <dbReference type="ARBA" id="ARBA00022679"/>
    </source>
</evidence>
<gene>
    <name evidence="7" type="ORF">BBK14_24440</name>
</gene>
<dbReference type="Gene3D" id="1.10.510.10">
    <property type="entry name" value="Transferase(Phosphotransferase) domain 1"/>
    <property type="match status" value="1"/>
</dbReference>
<comment type="caution">
    <text evidence="7">The sequence shown here is derived from an EMBL/GenBank/DDBJ whole genome shotgun (WGS) entry which is preliminary data.</text>
</comment>
<feature type="region of interest" description="Disordered" evidence="5">
    <location>
        <begin position="223"/>
        <end position="273"/>
    </location>
</feature>
<evidence type="ECO:0000259" key="6">
    <source>
        <dbReference type="PROSITE" id="PS50011"/>
    </source>
</evidence>
<keyword evidence="4" id="KW-0067">ATP-binding</keyword>
<evidence type="ECO:0000313" key="8">
    <source>
        <dbReference type="Proteomes" id="UP000179769"/>
    </source>
</evidence>
<dbReference type="RefSeq" id="WP_071065872.1">
    <property type="nucleotide sequence ID" value="NZ_MAXA01000241.1"/>
</dbReference>
<dbReference type="GO" id="GO:0004674">
    <property type="term" value="F:protein serine/threonine kinase activity"/>
    <property type="evidence" value="ECO:0007669"/>
    <property type="project" value="TreeGrafter"/>
</dbReference>
<dbReference type="InterPro" id="IPR011009">
    <property type="entry name" value="Kinase-like_dom_sf"/>
</dbReference>
<accession>A0A1S1PQS3</accession>
<dbReference type="PROSITE" id="PS50011">
    <property type="entry name" value="PROTEIN_KINASE_DOM"/>
    <property type="match status" value="1"/>
</dbReference>
<feature type="domain" description="Protein kinase" evidence="6">
    <location>
        <begin position="1"/>
        <end position="184"/>
    </location>
</feature>
<sequence>MAVSGGTPLRAADPRSIGAHVLDSVLGSGGMGRVYLARDERYLARFQREARIACSVAPFCTAEVIDFGVALSLESGSLLTGASDTVGTPAFMAPEQAMRETTTAAADVFAWGGVAAFAGTGQPPFGIAAIPVVMHRVVYDEPRLDGLDVRLLPLVRAAMSKDPADRPSAADLLGELTGSTRPVAGVLAAQSLVPAAARARVPLDKPVVRSGKPVQPRAAAPVLTIPGIGPPPGPPPASALASLRSPTVEPAAPATAAPAKTAPASTVVQPPSEQSRAQYWTGVLATLDQARVAAYETVDVNLLARVYTAGSSARADDEAAIRSMAAIGGHGQGGQQVIEAVTVLTETSSIAVLHFTSHMTPFAIVSAGGAVLSRQPATRSVVQEINLVGTPDGWRVSQVTPA</sequence>
<dbReference type="Proteomes" id="UP000179769">
    <property type="component" value="Unassembled WGS sequence"/>
</dbReference>
<dbReference type="PANTHER" id="PTHR43289">
    <property type="entry name" value="MITOGEN-ACTIVATED PROTEIN KINASE KINASE KINASE 20-RELATED"/>
    <property type="match status" value="1"/>
</dbReference>
<evidence type="ECO:0000313" key="7">
    <source>
        <dbReference type="EMBL" id="OHV23072.1"/>
    </source>
</evidence>
<feature type="compositionally biased region" description="Low complexity" evidence="5">
    <location>
        <begin position="250"/>
        <end position="264"/>
    </location>
</feature>
<dbReference type="GO" id="GO:0005524">
    <property type="term" value="F:ATP binding"/>
    <property type="evidence" value="ECO:0007669"/>
    <property type="project" value="UniProtKB-KW"/>
</dbReference>
<name>A0A1S1PQS3_9ACTN</name>
<reference evidence="8" key="1">
    <citation type="submission" date="2016-07" db="EMBL/GenBank/DDBJ databases">
        <title>Frankia sp. NRRL B-16219 Genome sequencing.</title>
        <authorList>
            <person name="Ghodhbane-Gtari F."/>
            <person name="Swanson E."/>
            <person name="Gueddou A."/>
            <person name="Louati M."/>
            <person name="Nouioui I."/>
            <person name="Hezbri K."/>
            <person name="Abebe-Akele F."/>
            <person name="Simpson S."/>
            <person name="Morris K."/>
            <person name="Thomas K."/>
            <person name="Gtari M."/>
            <person name="Tisa L.S."/>
        </authorList>
    </citation>
    <scope>NUCLEOTIDE SEQUENCE [LARGE SCALE GENOMIC DNA]</scope>
    <source>
        <strain evidence="8">NRRL B-16219</strain>
    </source>
</reference>
<evidence type="ECO:0000256" key="4">
    <source>
        <dbReference type="ARBA" id="ARBA00022840"/>
    </source>
</evidence>
<dbReference type="EMBL" id="MAXA01000241">
    <property type="protein sequence ID" value="OHV23072.1"/>
    <property type="molecule type" value="Genomic_DNA"/>
</dbReference>
<evidence type="ECO:0000256" key="3">
    <source>
        <dbReference type="ARBA" id="ARBA00022777"/>
    </source>
</evidence>
<keyword evidence="3" id="KW-0418">Kinase</keyword>
<evidence type="ECO:0000256" key="5">
    <source>
        <dbReference type="SAM" id="MobiDB-lite"/>
    </source>
</evidence>
<dbReference type="SMART" id="SM00220">
    <property type="entry name" value="S_TKc"/>
    <property type="match status" value="1"/>
</dbReference>
<dbReference type="AlphaFoldDB" id="A0A1S1PQS3"/>
<dbReference type="InterPro" id="IPR000719">
    <property type="entry name" value="Prot_kinase_dom"/>
</dbReference>
<feature type="compositionally biased region" description="Pro residues" evidence="5">
    <location>
        <begin position="228"/>
        <end position="237"/>
    </location>
</feature>
<evidence type="ECO:0000256" key="2">
    <source>
        <dbReference type="ARBA" id="ARBA00022741"/>
    </source>
</evidence>
<keyword evidence="8" id="KW-1185">Reference proteome</keyword>
<dbReference type="PANTHER" id="PTHR43289:SF34">
    <property type="entry name" value="SERINE_THREONINE-PROTEIN KINASE YBDM-RELATED"/>
    <property type="match status" value="1"/>
</dbReference>